<dbReference type="OrthoDB" id="5555409at2759"/>
<dbReference type="GO" id="GO:0003735">
    <property type="term" value="F:structural constituent of ribosome"/>
    <property type="evidence" value="ECO:0007669"/>
    <property type="project" value="InterPro"/>
</dbReference>
<dbReference type="InterPro" id="IPR009027">
    <property type="entry name" value="Ribosomal_bL9/RNase_H1_N"/>
</dbReference>
<dbReference type="SUPFAM" id="SSF55658">
    <property type="entry name" value="L9 N-domain-like"/>
    <property type="match status" value="1"/>
</dbReference>
<evidence type="ECO:0000259" key="6">
    <source>
        <dbReference type="Pfam" id="PF01281"/>
    </source>
</evidence>
<feature type="domain" description="Ribosomal protein L9" evidence="6">
    <location>
        <begin position="67"/>
        <end position="112"/>
    </location>
</feature>
<evidence type="ECO:0000256" key="1">
    <source>
        <dbReference type="ARBA" id="ARBA00010605"/>
    </source>
</evidence>
<keyword evidence="2" id="KW-0689">Ribosomal protein</keyword>
<evidence type="ECO:0000313" key="8">
    <source>
        <dbReference type="Proteomes" id="UP000218231"/>
    </source>
</evidence>
<comment type="caution">
    <text evidence="7">The sequence shown here is derived from an EMBL/GenBank/DDBJ whole genome shotgun (WGS) entry which is preliminary data.</text>
</comment>
<dbReference type="PANTHER" id="PTHR21368">
    <property type="entry name" value="50S RIBOSOMAL PROTEIN L9"/>
    <property type="match status" value="1"/>
</dbReference>
<dbReference type="GO" id="GO:0006412">
    <property type="term" value="P:translation"/>
    <property type="evidence" value="ECO:0007669"/>
    <property type="project" value="InterPro"/>
</dbReference>
<accession>A0A2A2KUC7</accession>
<reference evidence="7 8" key="1">
    <citation type="journal article" date="2017" name="Curr. Biol.">
        <title>Genome architecture and evolution of a unichromosomal asexual nematode.</title>
        <authorList>
            <person name="Fradin H."/>
            <person name="Zegar C."/>
            <person name="Gutwein M."/>
            <person name="Lucas J."/>
            <person name="Kovtun M."/>
            <person name="Corcoran D."/>
            <person name="Baugh L.R."/>
            <person name="Kiontke K."/>
            <person name="Gunsalus K."/>
            <person name="Fitch D.H."/>
            <person name="Piano F."/>
        </authorList>
    </citation>
    <scope>NUCLEOTIDE SEQUENCE [LARGE SCALE GENOMIC DNA]</scope>
    <source>
        <strain evidence="7">PF1309</strain>
    </source>
</reference>
<dbReference type="Pfam" id="PF01281">
    <property type="entry name" value="Ribosomal_L9_N"/>
    <property type="match status" value="1"/>
</dbReference>
<dbReference type="InterPro" id="IPR000244">
    <property type="entry name" value="Ribosomal_bL9"/>
</dbReference>
<evidence type="ECO:0000256" key="5">
    <source>
        <dbReference type="ARBA" id="ARBA00035381"/>
    </source>
</evidence>
<dbReference type="EMBL" id="LIAE01007695">
    <property type="protein sequence ID" value="PAV77534.1"/>
    <property type="molecule type" value="Genomic_DNA"/>
</dbReference>
<comment type="similarity">
    <text evidence="1">Belongs to the bacterial ribosomal protein bL9 family.</text>
</comment>
<dbReference type="STRING" id="2018661.A0A2A2KUC7"/>
<organism evidence="7 8">
    <name type="scientific">Diploscapter pachys</name>
    <dbReference type="NCBI Taxonomy" id="2018661"/>
    <lineage>
        <taxon>Eukaryota</taxon>
        <taxon>Metazoa</taxon>
        <taxon>Ecdysozoa</taxon>
        <taxon>Nematoda</taxon>
        <taxon>Chromadorea</taxon>
        <taxon>Rhabditida</taxon>
        <taxon>Rhabditina</taxon>
        <taxon>Rhabditomorpha</taxon>
        <taxon>Rhabditoidea</taxon>
        <taxon>Rhabditidae</taxon>
        <taxon>Diploscapter</taxon>
    </lineage>
</organism>
<proteinExistence type="inferred from homology"/>
<dbReference type="Proteomes" id="UP000218231">
    <property type="component" value="Unassembled WGS sequence"/>
</dbReference>
<evidence type="ECO:0000256" key="2">
    <source>
        <dbReference type="ARBA" id="ARBA00022980"/>
    </source>
</evidence>
<keyword evidence="8" id="KW-1185">Reference proteome</keyword>
<dbReference type="InterPro" id="IPR036935">
    <property type="entry name" value="Ribosomal_bL9_N_sf"/>
</dbReference>
<dbReference type="Gene3D" id="3.40.5.10">
    <property type="entry name" value="Ribosomal protein L9, N-terminal domain"/>
    <property type="match status" value="1"/>
</dbReference>
<protein>
    <recommendedName>
        <fullName evidence="4">Large ribosomal subunit protein bL9m</fullName>
    </recommendedName>
    <alternativeName>
        <fullName evidence="5">39S ribosomal protein L9, mitochondrial</fullName>
    </alternativeName>
</protein>
<evidence type="ECO:0000256" key="3">
    <source>
        <dbReference type="ARBA" id="ARBA00023274"/>
    </source>
</evidence>
<name>A0A2A2KUC7_9BILA</name>
<dbReference type="GO" id="GO:0005840">
    <property type="term" value="C:ribosome"/>
    <property type="evidence" value="ECO:0007669"/>
    <property type="project" value="UniProtKB-KW"/>
</dbReference>
<evidence type="ECO:0000256" key="4">
    <source>
        <dbReference type="ARBA" id="ARBA00035194"/>
    </source>
</evidence>
<keyword evidence="3" id="KW-0687">Ribonucleoprotein</keyword>
<sequence>MLGKAVLRTSARQLGLQQSKRTTYILQQVFQPAPTPEGKGQRPPTDLHSLQKYAEVEYETDNEPPPVKIILLEDIEGVGNQFEVVEVKAELARNDLILSKRASYASPFDIKYYGAMKERMKDELEARVRIPYEYKQVARQLVQMVIPINVNMDNKWKLNKHIFLTSLRKEGIEISSTDAIFLPPEVSAIAGPNFELEAKLLRFYLVIEKAYIVPMLGRLSHISIDESKQILAPQLTKLPSRVDLAKHGLFPEEPVYSKNAEFDASYPVVDLMQRKRLEAAQT</sequence>
<evidence type="ECO:0000313" key="7">
    <source>
        <dbReference type="EMBL" id="PAV77534.1"/>
    </source>
</evidence>
<dbReference type="GO" id="GO:1990904">
    <property type="term" value="C:ribonucleoprotein complex"/>
    <property type="evidence" value="ECO:0007669"/>
    <property type="project" value="UniProtKB-KW"/>
</dbReference>
<dbReference type="AlphaFoldDB" id="A0A2A2KUC7"/>
<gene>
    <name evidence="7" type="ORF">WR25_02559</name>
</gene>
<dbReference type="InterPro" id="IPR020070">
    <property type="entry name" value="Ribosomal_bL9_N"/>
</dbReference>